<evidence type="ECO:0000313" key="2">
    <source>
        <dbReference type="EMBL" id="KAJ1156365.1"/>
    </source>
</evidence>
<comment type="caution">
    <text evidence="2">The sequence shown here is derived from an EMBL/GenBank/DDBJ whole genome shotgun (WGS) entry which is preliminary data.</text>
</comment>
<gene>
    <name evidence="2" type="ORF">NDU88_009087</name>
</gene>
<evidence type="ECO:0000313" key="3">
    <source>
        <dbReference type="Proteomes" id="UP001066276"/>
    </source>
</evidence>
<dbReference type="AlphaFoldDB" id="A0AAV7RZH9"/>
<keyword evidence="3" id="KW-1185">Reference proteome</keyword>
<feature type="region of interest" description="Disordered" evidence="1">
    <location>
        <begin position="168"/>
        <end position="189"/>
    </location>
</feature>
<dbReference type="EMBL" id="JANPWB010000009">
    <property type="protein sequence ID" value="KAJ1156365.1"/>
    <property type="molecule type" value="Genomic_DNA"/>
</dbReference>
<dbReference type="Proteomes" id="UP001066276">
    <property type="component" value="Chromosome 5"/>
</dbReference>
<organism evidence="2 3">
    <name type="scientific">Pleurodeles waltl</name>
    <name type="common">Iberian ribbed newt</name>
    <dbReference type="NCBI Taxonomy" id="8319"/>
    <lineage>
        <taxon>Eukaryota</taxon>
        <taxon>Metazoa</taxon>
        <taxon>Chordata</taxon>
        <taxon>Craniata</taxon>
        <taxon>Vertebrata</taxon>
        <taxon>Euteleostomi</taxon>
        <taxon>Amphibia</taxon>
        <taxon>Batrachia</taxon>
        <taxon>Caudata</taxon>
        <taxon>Salamandroidea</taxon>
        <taxon>Salamandridae</taxon>
        <taxon>Pleurodelinae</taxon>
        <taxon>Pleurodeles</taxon>
    </lineage>
</organism>
<reference evidence="2" key="1">
    <citation type="journal article" date="2022" name="bioRxiv">
        <title>Sequencing and chromosome-scale assembly of the giantPleurodeles waltlgenome.</title>
        <authorList>
            <person name="Brown T."/>
            <person name="Elewa A."/>
            <person name="Iarovenko S."/>
            <person name="Subramanian E."/>
            <person name="Araus A.J."/>
            <person name="Petzold A."/>
            <person name="Susuki M."/>
            <person name="Suzuki K.-i.T."/>
            <person name="Hayashi T."/>
            <person name="Toyoda A."/>
            <person name="Oliveira C."/>
            <person name="Osipova E."/>
            <person name="Leigh N.D."/>
            <person name="Simon A."/>
            <person name="Yun M.H."/>
        </authorList>
    </citation>
    <scope>NUCLEOTIDE SEQUENCE</scope>
    <source>
        <strain evidence="2">20211129_DDA</strain>
        <tissue evidence="2">Liver</tissue>
    </source>
</reference>
<sequence>MPREPPLNDDRSPPIHPAGIVRVAVAWWPKRGQRAVAFRNSEARLWAHSSPEVPGTLREGTDGGSELADRKRARTTVVPIYTCVPLLTHPYLSVPQFSCPLAEEQGTPAALFLEHLKAGSRWGQRVGGLICPRIDTVPDPPRLSGCPGARIEASVRITTAWTVPLQAPRARQSDAVEDGPMAGGDGGGACNRTEGDEFCRVRRGAWRGGARRAHAASLCSLECGNVLYPTSYGRNRGVALISPTGGDHLRRG</sequence>
<accession>A0AAV7RZH9</accession>
<proteinExistence type="predicted"/>
<name>A0AAV7RZH9_PLEWA</name>
<evidence type="ECO:0000256" key="1">
    <source>
        <dbReference type="SAM" id="MobiDB-lite"/>
    </source>
</evidence>
<protein>
    <submittedName>
        <fullName evidence="2">Uncharacterized protein</fullName>
    </submittedName>
</protein>